<dbReference type="WBParaSite" id="JU765_v2.g14200.t1">
    <property type="protein sequence ID" value="JU765_v2.g14200.t1"/>
    <property type="gene ID" value="JU765_v2.g14200"/>
</dbReference>
<evidence type="ECO:0000313" key="2">
    <source>
        <dbReference type="WBParaSite" id="JU765_v2.g14200.t1"/>
    </source>
</evidence>
<protein>
    <submittedName>
        <fullName evidence="2">Uncharacterized protein</fullName>
    </submittedName>
</protein>
<evidence type="ECO:0000313" key="1">
    <source>
        <dbReference type="Proteomes" id="UP000887576"/>
    </source>
</evidence>
<sequence>MSTPLLVRDWEKDVVYLVQMPRAGAIPSISPFCLKLETWLRIAEVPYHNISNDFTHLSYKGQIPFVELNGRQIADTNYIISEIGRIFNINLDKFLSEIEWANAIAYQVMIENSLLWGIYYFQSINNNFLATTDGIINHFVGVKRFIFKTFTLGQKRRNMAAKCKAMGIGRDTSSEVENAFKKQLNSLSIFLGNKKFLMGDHATTVDAVMFAVLANYYYLPLSKTLKNFIEEKENLMDYVRRMREEYWSDWHDATSKLSLQTKPKPKERER</sequence>
<accession>A0AC34Q937</accession>
<name>A0AC34Q937_9BILA</name>
<organism evidence="1 2">
    <name type="scientific">Panagrolaimus sp. JU765</name>
    <dbReference type="NCBI Taxonomy" id="591449"/>
    <lineage>
        <taxon>Eukaryota</taxon>
        <taxon>Metazoa</taxon>
        <taxon>Ecdysozoa</taxon>
        <taxon>Nematoda</taxon>
        <taxon>Chromadorea</taxon>
        <taxon>Rhabditida</taxon>
        <taxon>Tylenchina</taxon>
        <taxon>Panagrolaimomorpha</taxon>
        <taxon>Panagrolaimoidea</taxon>
        <taxon>Panagrolaimidae</taxon>
        <taxon>Panagrolaimus</taxon>
    </lineage>
</organism>
<proteinExistence type="predicted"/>
<dbReference type="Proteomes" id="UP000887576">
    <property type="component" value="Unplaced"/>
</dbReference>
<reference evidence="2" key="1">
    <citation type="submission" date="2022-11" db="UniProtKB">
        <authorList>
            <consortium name="WormBaseParasite"/>
        </authorList>
    </citation>
    <scope>IDENTIFICATION</scope>
</reference>